<accession>A0ABP9FEU9</accession>
<gene>
    <name evidence="4" type="ORF">GCM10023333_31840</name>
</gene>
<organism evidence="4 5">
    <name type="scientific">Ferrimonas pelagia</name>
    <dbReference type="NCBI Taxonomy" id="1177826"/>
    <lineage>
        <taxon>Bacteria</taxon>
        <taxon>Pseudomonadati</taxon>
        <taxon>Pseudomonadota</taxon>
        <taxon>Gammaproteobacteria</taxon>
        <taxon>Alteromonadales</taxon>
        <taxon>Ferrimonadaceae</taxon>
        <taxon>Ferrimonas</taxon>
    </lineage>
</organism>
<protein>
    <submittedName>
        <fullName evidence="4">YchF/TatD family DNA exonuclease</fullName>
    </submittedName>
</protein>
<keyword evidence="3" id="KW-0378">Hydrolase</keyword>
<dbReference type="InterPro" id="IPR032466">
    <property type="entry name" value="Metal_Hydrolase"/>
</dbReference>
<dbReference type="Pfam" id="PF01026">
    <property type="entry name" value="TatD_DNase"/>
    <property type="match status" value="1"/>
</dbReference>
<dbReference type="InterPro" id="IPR001130">
    <property type="entry name" value="TatD-like"/>
</dbReference>
<evidence type="ECO:0000313" key="4">
    <source>
        <dbReference type="EMBL" id="GAA4896269.1"/>
    </source>
</evidence>
<dbReference type="Proteomes" id="UP001499988">
    <property type="component" value="Unassembled WGS sequence"/>
</dbReference>
<keyword evidence="4" id="KW-0540">Nuclease</keyword>
<dbReference type="CDD" id="cd01310">
    <property type="entry name" value="TatD_DNAse"/>
    <property type="match status" value="1"/>
</dbReference>
<keyword evidence="5" id="KW-1185">Reference proteome</keyword>
<comment type="caution">
    <text evidence="4">The sequence shown here is derived from an EMBL/GenBank/DDBJ whole genome shotgun (WGS) entry which is preliminary data.</text>
</comment>
<dbReference type="Gene3D" id="3.20.20.140">
    <property type="entry name" value="Metal-dependent hydrolases"/>
    <property type="match status" value="1"/>
</dbReference>
<dbReference type="PROSITE" id="PS01090">
    <property type="entry name" value="TATD_2"/>
    <property type="match status" value="1"/>
</dbReference>
<dbReference type="InterPro" id="IPR018228">
    <property type="entry name" value="DNase_TatD-rel_CS"/>
</dbReference>
<dbReference type="PANTHER" id="PTHR46124:SF2">
    <property type="entry name" value="D-AMINOACYL-TRNA DEACYLASE"/>
    <property type="match status" value="1"/>
</dbReference>
<evidence type="ECO:0000313" key="5">
    <source>
        <dbReference type="Proteomes" id="UP001499988"/>
    </source>
</evidence>
<proteinExistence type="inferred from homology"/>
<dbReference type="PROSITE" id="PS01137">
    <property type="entry name" value="TATD_1"/>
    <property type="match status" value="1"/>
</dbReference>
<comment type="similarity">
    <text evidence="1">Belongs to the metallo-dependent hydrolases superfamily. TatD-type hydrolase family.</text>
</comment>
<dbReference type="SUPFAM" id="SSF51556">
    <property type="entry name" value="Metallo-dependent hydrolases"/>
    <property type="match status" value="1"/>
</dbReference>
<evidence type="ECO:0000256" key="3">
    <source>
        <dbReference type="ARBA" id="ARBA00022801"/>
    </source>
</evidence>
<dbReference type="PROSITE" id="PS01091">
    <property type="entry name" value="TATD_3"/>
    <property type="match status" value="1"/>
</dbReference>
<dbReference type="PIRSF" id="PIRSF005902">
    <property type="entry name" value="DNase_TatD"/>
    <property type="match status" value="1"/>
</dbReference>
<keyword evidence="2" id="KW-0479">Metal-binding</keyword>
<keyword evidence="4" id="KW-0269">Exonuclease</keyword>
<dbReference type="EMBL" id="BAABJZ010000096">
    <property type="protein sequence ID" value="GAA4896269.1"/>
    <property type="molecule type" value="Genomic_DNA"/>
</dbReference>
<dbReference type="GO" id="GO:0004527">
    <property type="term" value="F:exonuclease activity"/>
    <property type="evidence" value="ECO:0007669"/>
    <property type="project" value="UniProtKB-KW"/>
</dbReference>
<dbReference type="NCBIfam" id="TIGR00010">
    <property type="entry name" value="YchF/TatD family DNA exonuclease"/>
    <property type="match status" value="1"/>
</dbReference>
<evidence type="ECO:0000256" key="2">
    <source>
        <dbReference type="ARBA" id="ARBA00022723"/>
    </source>
</evidence>
<dbReference type="RefSeq" id="WP_345336442.1">
    <property type="nucleotide sequence ID" value="NZ_BAABJZ010000096.1"/>
</dbReference>
<evidence type="ECO:0000256" key="1">
    <source>
        <dbReference type="ARBA" id="ARBA00009275"/>
    </source>
</evidence>
<dbReference type="PANTHER" id="PTHR46124">
    <property type="entry name" value="D-AMINOACYL-TRNA DEACYLASE"/>
    <property type="match status" value="1"/>
</dbReference>
<sequence length="254" mass="28418">MLIDSHCHLDRLIEGDDPQQLAPILDRARARGVEKMLCVSVSQSGYPRMKALAAPFDDVVISCGIHPLDVKDGYDRQWLAQEAADPKVVALGETGLDYYYSKDTVAAQQQAFSDHIELSRQLDKPLIIHTRDAREDTIGILRECGAEHGVLHCFTENWEMAKAALDLGLHISISGIVTFRNAEALRDVVRKIPLDRLLVETDAPYLAPMPYRGKTNQPAYVHEVAQYVADLKQVRFDELVTATGANFHRLFKLA</sequence>
<reference evidence="5" key="1">
    <citation type="journal article" date="2019" name="Int. J. Syst. Evol. Microbiol.">
        <title>The Global Catalogue of Microorganisms (GCM) 10K type strain sequencing project: providing services to taxonomists for standard genome sequencing and annotation.</title>
        <authorList>
            <consortium name="The Broad Institute Genomics Platform"/>
            <consortium name="The Broad Institute Genome Sequencing Center for Infectious Disease"/>
            <person name="Wu L."/>
            <person name="Ma J."/>
        </authorList>
    </citation>
    <scope>NUCLEOTIDE SEQUENCE [LARGE SCALE GENOMIC DNA]</scope>
    <source>
        <strain evidence="5">JCM 18401</strain>
    </source>
</reference>
<dbReference type="InterPro" id="IPR015991">
    <property type="entry name" value="TatD/YcfH-like"/>
</dbReference>
<name>A0ABP9FEU9_9GAMM</name>